<feature type="region of interest" description="Disordered" evidence="1">
    <location>
        <begin position="197"/>
        <end position="216"/>
    </location>
</feature>
<feature type="region of interest" description="Disordered" evidence="1">
    <location>
        <begin position="43"/>
        <end position="186"/>
    </location>
</feature>
<gene>
    <name evidence="2" type="ORF">ThidrDRAFT_2858</name>
</gene>
<feature type="compositionally biased region" description="Low complexity" evidence="1">
    <location>
        <begin position="134"/>
        <end position="143"/>
    </location>
</feature>
<feature type="compositionally biased region" description="Basic and acidic residues" evidence="1">
    <location>
        <begin position="71"/>
        <end position="83"/>
    </location>
</feature>
<evidence type="ECO:0000313" key="2">
    <source>
        <dbReference type="EMBL" id="EGV30108.1"/>
    </source>
</evidence>
<evidence type="ECO:0000256" key="1">
    <source>
        <dbReference type="SAM" id="MobiDB-lite"/>
    </source>
</evidence>
<accession>G2E3J5</accession>
<keyword evidence="3" id="KW-1185">Reference proteome</keyword>
<dbReference type="eggNOG" id="COG0457">
    <property type="taxonomic scope" value="Bacteria"/>
</dbReference>
<dbReference type="EMBL" id="AFWT01000020">
    <property type="protein sequence ID" value="EGV30108.1"/>
    <property type="molecule type" value="Genomic_DNA"/>
</dbReference>
<dbReference type="Pfam" id="PF14559">
    <property type="entry name" value="TPR_19"/>
    <property type="match status" value="1"/>
</dbReference>
<proteinExistence type="predicted"/>
<feature type="compositionally biased region" description="Low complexity" evidence="1">
    <location>
        <begin position="197"/>
        <end position="208"/>
    </location>
</feature>
<feature type="compositionally biased region" description="Low complexity" evidence="1">
    <location>
        <begin position="282"/>
        <end position="296"/>
    </location>
</feature>
<comment type="caution">
    <text evidence="2">The sequence shown here is derived from an EMBL/GenBank/DDBJ whole genome shotgun (WGS) entry which is preliminary data.</text>
</comment>
<dbReference type="AlphaFoldDB" id="G2E3J5"/>
<dbReference type="SUPFAM" id="SSF48452">
    <property type="entry name" value="TPR-like"/>
    <property type="match status" value="1"/>
</dbReference>
<protein>
    <submittedName>
        <fullName evidence="2">Uncharacterized protein</fullName>
    </submittedName>
</protein>
<evidence type="ECO:0000313" key="3">
    <source>
        <dbReference type="Proteomes" id="UP000004200"/>
    </source>
</evidence>
<name>G2E3J5_9GAMM</name>
<sequence>MSAVAHWCPVAPRIVLVRSGLRFLSVLFPTLILAACALPSREGPPAPVVQVTPRSAAPSAATPAQPAPEPKPAEPPKPEKKETQVYAYRDPGAPPEPAQPESPAQASQGTPSSPTAPVSETPKAAARTPAPESAPAQPAVAKAEPPKPKPKPKPPIMPQPSSEAPTPPMQVASAEPAPAPLPASNVAAPSLAPAARALANQAEQQRQAGDYAGAAASLERSLRIAPREAYLWNRLARVRMEQGQAVQAGNLASRSNDLAGGDADVKRDNWRMIAEAKRRAGDAAGASAAEQRANAN</sequence>
<reference evidence="2 3" key="1">
    <citation type="submission" date="2011-06" db="EMBL/GenBank/DDBJ databases">
        <title>The draft genome of Thiorhodococcus drewsii AZ1.</title>
        <authorList>
            <consortium name="US DOE Joint Genome Institute (JGI-PGF)"/>
            <person name="Lucas S."/>
            <person name="Han J."/>
            <person name="Lapidus A."/>
            <person name="Cheng J.-F."/>
            <person name="Goodwin L."/>
            <person name="Pitluck S."/>
            <person name="Peters L."/>
            <person name="Land M.L."/>
            <person name="Hauser L."/>
            <person name="Vogl K."/>
            <person name="Liu Z."/>
            <person name="Imhoff J."/>
            <person name="Thiel V."/>
            <person name="Frigaard N.-U."/>
            <person name="Bryant D.A."/>
            <person name="Woyke T.J."/>
        </authorList>
    </citation>
    <scope>NUCLEOTIDE SEQUENCE [LARGE SCALE GENOMIC DNA]</scope>
    <source>
        <strain evidence="2 3">AZ1</strain>
    </source>
</reference>
<dbReference type="STRING" id="765913.ThidrDRAFT_2858"/>
<feature type="region of interest" description="Disordered" evidence="1">
    <location>
        <begin position="277"/>
        <end position="296"/>
    </location>
</feature>
<feature type="compositionally biased region" description="Low complexity" evidence="1">
    <location>
        <begin position="55"/>
        <end position="64"/>
    </location>
</feature>
<feature type="compositionally biased region" description="Low complexity" evidence="1">
    <location>
        <begin position="172"/>
        <end position="186"/>
    </location>
</feature>
<dbReference type="Proteomes" id="UP000004200">
    <property type="component" value="Unassembled WGS sequence"/>
</dbReference>
<dbReference type="Gene3D" id="1.25.40.10">
    <property type="entry name" value="Tetratricopeptide repeat domain"/>
    <property type="match status" value="1"/>
</dbReference>
<dbReference type="InterPro" id="IPR011990">
    <property type="entry name" value="TPR-like_helical_dom_sf"/>
</dbReference>
<organism evidence="2 3">
    <name type="scientific">Thiorhodococcus drewsii AZ1</name>
    <dbReference type="NCBI Taxonomy" id="765913"/>
    <lineage>
        <taxon>Bacteria</taxon>
        <taxon>Pseudomonadati</taxon>
        <taxon>Pseudomonadota</taxon>
        <taxon>Gammaproteobacteria</taxon>
        <taxon>Chromatiales</taxon>
        <taxon>Chromatiaceae</taxon>
        <taxon>Thiorhodococcus</taxon>
    </lineage>
</organism>